<dbReference type="InterPro" id="IPR011047">
    <property type="entry name" value="Quinoprotein_ADH-like_sf"/>
</dbReference>
<evidence type="ECO:0000256" key="1">
    <source>
        <dbReference type="SAM" id="SignalP"/>
    </source>
</evidence>
<evidence type="ECO:0000313" key="3">
    <source>
        <dbReference type="Proteomes" id="UP000315017"/>
    </source>
</evidence>
<keyword evidence="3" id="KW-1185">Reference proteome</keyword>
<dbReference type="PANTHER" id="PTHR34512:SF30">
    <property type="entry name" value="OUTER MEMBRANE PROTEIN ASSEMBLY FACTOR BAMB"/>
    <property type="match status" value="1"/>
</dbReference>
<evidence type="ECO:0000313" key="2">
    <source>
        <dbReference type="EMBL" id="QDU27083.1"/>
    </source>
</evidence>
<dbReference type="AlphaFoldDB" id="A0A517YA11"/>
<name>A0A517YA11_9BACT</name>
<organism evidence="2 3">
    <name type="scientific">Anatilimnocola aggregata</name>
    <dbReference type="NCBI Taxonomy" id="2528021"/>
    <lineage>
        <taxon>Bacteria</taxon>
        <taxon>Pseudomonadati</taxon>
        <taxon>Planctomycetota</taxon>
        <taxon>Planctomycetia</taxon>
        <taxon>Pirellulales</taxon>
        <taxon>Pirellulaceae</taxon>
        <taxon>Anatilimnocola</taxon>
    </lineage>
</organism>
<accession>A0A517YA11</accession>
<evidence type="ECO:0008006" key="4">
    <source>
        <dbReference type="Google" id="ProtNLM"/>
    </source>
</evidence>
<dbReference type="RefSeq" id="WP_145087957.1">
    <property type="nucleotide sequence ID" value="NZ_CP036274.1"/>
</dbReference>
<keyword evidence="1" id="KW-0732">Signal</keyword>
<feature type="signal peptide" evidence="1">
    <location>
        <begin position="1"/>
        <end position="19"/>
    </location>
</feature>
<gene>
    <name evidence="2" type="ORF">ETAA8_21670</name>
</gene>
<dbReference type="SUPFAM" id="SSF50998">
    <property type="entry name" value="Quinoprotein alcohol dehydrogenase-like"/>
    <property type="match status" value="1"/>
</dbReference>
<reference evidence="2 3" key="1">
    <citation type="submission" date="2019-02" db="EMBL/GenBank/DDBJ databases">
        <title>Deep-cultivation of Planctomycetes and their phenomic and genomic characterization uncovers novel biology.</title>
        <authorList>
            <person name="Wiegand S."/>
            <person name="Jogler M."/>
            <person name="Boedeker C."/>
            <person name="Pinto D."/>
            <person name="Vollmers J."/>
            <person name="Rivas-Marin E."/>
            <person name="Kohn T."/>
            <person name="Peeters S.H."/>
            <person name="Heuer A."/>
            <person name="Rast P."/>
            <person name="Oberbeckmann S."/>
            <person name="Bunk B."/>
            <person name="Jeske O."/>
            <person name="Meyerdierks A."/>
            <person name="Storesund J.E."/>
            <person name="Kallscheuer N."/>
            <person name="Luecker S."/>
            <person name="Lage O.M."/>
            <person name="Pohl T."/>
            <person name="Merkel B.J."/>
            <person name="Hornburger P."/>
            <person name="Mueller R.-W."/>
            <person name="Bruemmer F."/>
            <person name="Labrenz M."/>
            <person name="Spormann A.M."/>
            <person name="Op den Camp H."/>
            <person name="Overmann J."/>
            <person name="Amann R."/>
            <person name="Jetten M.S.M."/>
            <person name="Mascher T."/>
            <person name="Medema M.H."/>
            <person name="Devos D.P."/>
            <person name="Kaster A.-K."/>
            <person name="Ovreas L."/>
            <person name="Rohde M."/>
            <person name="Galperin M.Y."/>
            <person name="Jogler C."/>
        </authorList>
    </citation>
    <scope>NUCLEOTIDE SEQUENCE [LARGE SCALE GENOMIC DNA]</scope>
    <source>
        <strain evidence="2 3">ETA_A8</strain>
    </source>
</reference>
<dbReference type="OrthoDB" id="9997829at2"/>
<protein>
    <recommendedName>
        <fullName evidence="4">Serine/threonine protein kinase</fullName>
    </recommendedName>
</protein>
<sequence precursor="true">MKTFILSLLLFCSSIAALCAENWPGLRGPTGQGVSTETDMPIEWNQTKSVRWKVALPDAGKSTSIVWGDRVFVTQASERKLWPPQKPKDFTKGVSSGGAAVRGLVVRAAR</sequence>
<feature type="chain" id="PRO_5021805396" description="Serine/threonine protein kinase" evidence="1">
    <location>
        <begin position="20"/>
        <end position="110"/>
    </location>
</feature>
<dbReference type="Proteomes" id="UP000315017">
    <property type="component" value="Chromosome"/>
</dbReference>
<dbReference type="EMBL" id="CP036274">
    <property type="protein sequence ID" value="QDU27083.1"/>
    <property type="molecule type" value="Genomic_DNA"/>
</dbReference>
<dbReference type="PANTHER" id="PTHR34512">
    <property type="entry name" value="CELL SURFACE PROTEIN"/>
    <property type="match status" value="1"/>
</dbReference>
<proteinExistence type="predicted"/>
<dbReference type="KEGG" id="aagg:ETAA8_21670"/>